<feature type="transmembrane region" description="Helical" evidence="1">
    <location>
        <begin position="36"/>
        <end position="57"/>
    </location>
</feature>
<comment type="caution">
    <text evidence="3">The sequence shown here is derived from an EMBL/GenBank/DDBJ whole genome shotgun (WGS) entry which is preliminary data.</text>
</comment>
<evidence type="ECO:0000313" key="3">
    <source>
        <dbReference type="EMBL" id="MBB4278416.1"/>
    </source>
</evidence>
<accession>A0A7W6RUN1</accession>
<dbReference type="InterPro" id="IPR037185">
    <property type="entry name" value="EmrE-like"/>
</dbReference>
<dbReference type="SUPFAM" id="SSF103481">
    <property type="entry name" value="Multidrug resistance efflux transporter EmrE"/>
    <property type="match status" value="1"/>
</dbReference>
<dbReference type="InterPro" id="IPR000620">
    <property type="entry name" value="EamA_dom"/>
</dbReference>
<dbReference type="Proteomes" id="UP000533641">
    <property type="component" value="Unassembled WGS sequence"/>
</dbReference>
<keyword evidence="1" id="KW-0812">Transmembrane</keyword>
<proteinExistence type="predicted"/>
<evidence type="ECO:0000256" key="1">
    <source>
        <dbReference type="SAM" id="Phobius"/>
    </source>
</evidence>
<protein>
    <submittedName>
        <fullName evidence="3">Drug/metabolite transporter (DMT)-like permease</fullName>
    </submittedName>
</protein>
<reference evidence="3 4" key="1">
    <citation type="submission" date="2020-08" db="EMBL/GenBank/DDBJ databases">
        <title>Genomic Encyclopedia of Type Strains, Phase IV (KMG-V): Genome sequencing to study the core and pangenomes of soil and plant-associated prokaryotes.</title>
        <authorList>
            <person name="Whitman W."/>
        </authorList>
    </citation>
    <scope>NUCLEOTIDE SEQUENCE [LARGE SCALE GENOMIC DNA]</scope>
    <source>
        <strain evidence="3 4">SEMIA 402</strain>
    </source>
</reference>
<dbReference type="AlphaFoldDB" id="A0A7W6RUN1"/>
<evidence type="ECO:0000259" key="2">
    <source>
        <dbReference type="Pfam" id="PF00892"/>
    </source>
</evidence>
<dbReference type="EMBL" id="JACIGM010000018">
    <property type="protein sequence ID" value="MBB4278416.1"/>
    <property type="molecule type" value="Genomic_DNA"/>
</dbReference>
<feature type="transmembrane region" description="Helical" evidence="1">
    <location>
        <begin position="6"/>
        <end position="24"/>
    </location>
</feature>
<sequence length="152" mass="16316">MDAGLAAILNSTTPIFAFLLTVLITHHEPVTGRKLFGVVIGIAGTCLIIGIEAFHGLGDELPARGRRSSFQIATLQVPISAPLSSNQPRTRFVERRAEEAAAIVGALLSSARLARLSLRKTTPTVEGFIDALQQNGLKKFGRMLRQNIASLD</sequence>
<organism evidence="3 4">
    <name type="scientific">Rhizobium mongolense</name>
    <dbReference type="NCBI Taxonomy" id="57676"/>
    <lineage>
        <taxon>Bacteria</taxon>
        <taxon>Pseudomonadati</taxon>
        <taxon>Pseudomonadota</taxon>
        <taxon>Alphaproteobacteria</taxon>
        <taxon>Hyphomicrobiales</taxon>
        <taxon>Rhizobiaceae</taxon>
        <taxon>Rhizobium/Agrobacterium group</taxon>
        <taxon>Rhizobium</taxon>
    </lineage>
</organism>
<dbReference type="GO" id="GO:0016020">
    <property type="term" value="C:membrane"/>
    <property type="evidence" value="ECO:0007669"/>
    <property type="project" value="InterPro"/>
</dbReference>
<gene>
    <name evidence="3" type="ORF">GGE12_006227</name>
</gene>
<feature type="domain" description="EamA" evidence="2">
    <location>
        <begin position="2"/>
        <end position="49"/>
    </location>
</feature>
<evidence type="ECO:0000313" key="4">
    <source>
        <dbReference type="Proteomes" id="UP000533641"/>
    </source>
</evidence>
<dbReference type="Pfam" id="PF00892">
    <property type="entry name" value="EamA"/>
    <property type="match status" value="1"/>
</dbReference>
<keyword evidence="1" id="KW-1133">Transmembrane helix</keyword>
<keyword evidence="1" id="KW-0472">Membrane</keyword>
<name>A0A7W6RUN1_9HYPH</name>